<reference evidence="1 2" key="1">
    <citation type="submission" date="2019-04" db="EMBL/GenBank/DDBJ databases">
        <title>Niastella caeni sp. nov., isolated from activated sludge.</title>
        <authorList>
            <person name="Sheng M."/>
        </authorList>
    </citation>
    <scope>NUCLEOTIDE SEQUENCE [LARGE SCALE GENOMIC DNA]</scope>
    <source>
        <strain evidence="1 2">HX-2-15</strain>
    </source>
</reference>
<dbReference type="RefSeq" id="WP_136575258.1">
    <property type="nucleotide sequence ID" value="NZ_STFF01000001.1"/>
</dbReference>
<accession>A0A4V4H1J5</accession>
<dbReference type="Gene3D" id="3.40.50.1460">
    <property type="match status" value="1"/>
</dbReference>
<evidence type="ECO:0000313" key="2">
    <source>
        <dbReference type="Proteomes" id="UP000306918"/>
    </source>
</evidence>
<evidence type="ECO:0008006" key="3">
    <source>
        <dbReference type="Google" id="ProtNLM"/>
    </source>
</evidence>
<protein>
    <recommendedName>
        <fullName evidence="3">Caspase family protein</fullName>
    </recommendedName>
</protein>
<evidence type="ECO:0000313" key="1">
    <source>
        <dbReference type="EMBL" id="THU40766.1"/>
    </source>
</evidence>
<dbReference type="OrthoDB" id="1492850at2"/>
<gene>
    <name evidence="1" type="ORF">FAM09_01235</name>
</gene>
<comment type="caution">
    <text evidence="1">The sequence shown here is derived from an EMBL/GenBank/DDBJ whole genome shotgun (WGS) entry which is preliminary data.</text>
</comment>
<dbReference type="AlphaFoldDB" id="A0A4V4H1J5"/>
<sequence>MSLDKDKTSLIILGASQFPASNHFTPSIAFFNSKTRILNFFTETVGLPNTANNILDLFDADINPNDIDVKIEAFLNQGAASKGDVFIYYCGHGGFDSMNGGFLLAIRQSRDTNLGVSSVTAQSLGKRLVTSAHNRRLFLIIDCCFAAEIYNGIFQSPVDGMIEKKISSNFPEIGLALLCSSSKDDPSLIVKERNITMFTEGLNAALTNGSSTIRKEYLSLREVGDLTYSYIKHLNTGEAVRPEVHTLIMPNGDIADAPLFGNRSYKPSGTDIAYNIAARKEAIEDSIRENDVMGMRSLYISFMKDFGKEPKYKDESVFIPSDAKELEETKPSNKEIDLYNAYRQERHKIYRRVLDILDNIYPG</sequence>
<keyword evidence="2" id="KW-1185">Reference proteome</keyword>
<name>A0A4V4H1J5_9BACT</name>
<organism evidence="1 2">
    <name type="scientific">Niastella caeni</name>
    <dbReference type="NCBI Taxonomy" id="2569763"/>
    <lineage>
        <taxon>Bacteria</taxon>
        <taxon>Pseudomonadati</taxon>
        <taxon>Bacteroidota</taxon>
        <taxon>Chitinophagia</taxon>
        <taxon>Chitinophagales</taxon>
        <taxon>Chitinophagaceae</taxon>
        <taxon>Niastella</taxon>
    </lineage>
</organism>
<dbReference type="EMBL" id="STFF01000001">
    <property type="protein sequence ID" value="THU40766.1"/>
    <property type="molecule type" value="Genomic_DNA"/>
</dbReference>
<dbReference type="Proteomes" id="UP000306918">
    <property type="component" value="Unassembled WGS sequence"/>
</dbReference>
<proteinExistence type="predicted"/>